<dbReference type="InterPro" id="IPR013762">
    <property type="entry name" value="Integrase-like_cat_sf"/>
</dbReference>
<dbReference type="InterPro" id="IPR004107">
    <property type="entry name" value="Integrase_SAM-like_N"/>
</dbReference>
<feature type="domain" description="Tyr recombinase" evidence="6">
    <location>
        <begin position="169"/>
        <end position="357"/>
    </location>
</feature>
<dbReference type="PROSITE" id="PS51900">
    <property type="entry name" value="CB"/>
    <property type="match status" value="1"/>
</dbReference>
<keyword evidence="4" id="KW-0233">DNA recombination</keyword>
<reference evidence="8" key="1">
    <citation type="journal article" date="2019" name="PLoS Negl. Trop. Dis.">
        <title>Revisiting the worldwide diversity of Leptospira species in the environment.</title>
        <authorList>
            <person name="Vincent A.T."/>
            <person name="Schiettekatte O."/>
            <person name="Bourhy P."/>
            <person name="Veyrier F.J."/>
            <person name="Picardeau M."/>
        </authorList>
    </citation>
    <scope>NUCLEOTIDE SEQUENCE [LARGE SCALE GENOMIC DNA]</scope>
    <source>
        <strain evidence="8">201702476</strain>
    </source>
</reference>
<sequence length="365" mass="42581">MLFLEFNLHEKRYILSFPYNERLIAKAREIPGGFFDRKLRAWSYPPKAESIELILNSFGSEQLRLNIADFPRKVSLFTDFFDATRSRNYSLQTTKTYYSSILRLCIHSRKLPKDIVEEDIHSFLKNSQTERNLQASSIRTLRQAYLFYFKEIRKQLPTLRFPKMKKAAHLPEVLSEKEVVQLFESLTNLKHQLMLKLAYSSGLRVSEVVKLKYANIDFDRKMIRIQQGKGKKDRYSLLADSLLESIQFQYDVQCKVNLLAGLSSQNLGKVTDTWLFPGRDQSHISIRTAEKIFEIAKQKSGILKKVSFHSLRHAFATHLLEQGTDLRMIQTLLGHTNVRTTQIYTKVATSRLERIQSPLDRILKN</sequence>
<keyword evidence="3 5" id="KW-0238">DNA-binding</keyword>
<dbReference type="Pfam" id="PF13495">
    <property type="entry name" value="Phage_int_SAM_4"/>
    <property type="match status" value="1"/>
</dbReference>
<dbReference type="PANTHER" id="PTHR30349">
    <property type="entry name" value="PHAGE INTEGRASE-RELATED"/>
    <property type="match status" value="1"/>
</dbReference>
<name>A0A4R9K7X9_9LEPT</name>
<keyword evidence="2" id="KW-0229">DNA integration</keyword>
<evidence type="ECO:0000256" key="4">
    <source>
        <dbReference type="ARBA" id="ARBA00023172"/>
    </source>
</evidence>
<proteinExistence type="inferred from homology"/>
<evidence type="ECO:0000256" key="3">
    <source>
        <dbReference type="ARBA" id="ARBA00023125"/>
    </source>
</evidence>
<evidence type="ECO:0000313" key="9">
    <source>
        <dbReference type="Proteomes" id="UP000297693"/>
    </source>
</evidence>
<gene>
    <name evidence="8" type="ORF">EHQ58_02100</name>
</gene>
<evidence type="ECO:0000256" key="2">
    <source>
        <dbReference type="ARBA" id="ARBA00022908"/>
    </source>
</evidence>
<dbReference type="Gene3D" id="1.10.443.10">
    <property type="entry name" value="Intergrase catalytic core"/>
    <property type="match status" value="1"/>
</dbReference>
<dbReference type="SUPFAM" id="SSF56349">
    <property type="entry name" value="DNA breaking-rejoining enzymes"/>
    <property type="match status" value="1"/>
</dbReference>
<evidence type="ECO:0000256" key="5">
    <source>
        <dbReference type="PROSITE-ProRule" id="PRU01248"/>
    </source>
</evidence>
<dbReference type="OrthoDB" id="341301at2"/>
<dbReference type="InterPro" id="IPR010998">
    <property type="entry name" value="Integrase_recombinase_N"/>
</dbReference>
<dbReference type="GO" id="GO:0015074">
    <property type="term" value="P:DNA integration"/>
    <property type="evidence" value="ECO:0007669"/>
    <property type="project" value="UniProtKB-KW"/>
</dbReference>
<dbReference type="GO" id="GO:0006310">
    <property type="term" value="P:DNA recombination"/>
    <property type="evidence" value="ECO:0007669"/>
    <property type="project" value="UniProtKB-KW"/>
</dbReference>
<comment type="caution">
    <text evidence="8">The sequence shown here is derived from an EMBL/GenBank/DDBJ whole genome shotgun (WGS) entry which is preliminary data.</text>
</comment>
<dbReference type="Gene3D" id="1.10.150.130">
    <property type="match status" value="1"/>
</dbReference>
<dbReference type="InterPro" id="IPR050090">
    <property type="entry name" value="Tyrosine_recombinase_XerCD"/>
</dbReference>
<accession>A0A4R9K7X9</accession>
<dbReference type="PANTHER" id="PTHR30349:SF64">
    <property type="entry name" value="PROPHAGE INTEGRASE INTD-RELATED"/>
    <property type="match status" value="1"/>
</dbReference>
<dbReference type="Pfam" id="PF00589">
    <property type="entry name" value="Phage_integrase"/>
    <property type="match status" value="1"/>
</dbReference>
<feature type="domain" description="Core-binding (CB)" evidence="7">
    <location>
        <begin position="68"/>
        <end position="153"/>
    </location>
</feature>
<dbReference type="Proteomes" id="UP000297693">
    <property type="component" value="Unassembled WGS sequence"/>
</dbReference>
<dbReference type="InterPro" id="IPR011010">
    <property type="entry name" value="DNA_brk_join_enz"/>
</dbReference>
<evidence type="ECO:0000259" key="7">
    <source>
        <dbReference type="PROSITE" id="PS51900"/>
    </source>
</evidence>
<protein>
    <submittedName>
        <fullName evidence="8">Recombinase XerC</fullName>
    </submittedName>
</protein>
<dbReference type="InterPro" id="IPR044068">
    <property type="entry name" value="CB"/>
</dbReference>
<dbReference type="EMBL" id="RQGD01000009">
    <property type="protein sequence ID" value="TGL62683.1"/>
    <property type="molecule type" value="Genomic_DNA"/>
</dbReference>
<dbReference type="AlphaFoldDB" id="A0A4R9K7X9"/>
<organism evidence="8 9">
    <name type="scientific">Leptospira ognonensis</name>
    <dbReference type="NCBI Taxonomy" id="2484945"/>
    <lineage>
        <taxon>Bacteria</taxon>
        <taxon>Pseudomonadati</taxon>
        <taxon>Spirochaetota</taxon>
        <taxon>Spirochaetia</taxon>
        <taxon>Leptospirales</taxon>
        <taxon>Leptospiraceae</taxon>
        <taxon>Leptospira</taxon>
    </lineage>
</organism>
<evidence type="ECO:0000259" key="6">
    <source>
        <dbReference type="PROSITE" id="PS51898"/>
    </source>
</evidence>
<dbReference type="InterPro" id="IPR002104">
    <property type="entry name" value="Integrase_catalytic"/>
</dbReference>
<dbReference type="GO" id="GO:0003677">
    <property type="term" value="F:DNA binding"/>
    <property type="evidence" value="ECO:0007669"/>
    <property type="project" value="UniProtKB-UniRule"/>
</dbReference>
<evidence type="ECO:0000313" key="8">
    <source>
        <dbReference type="EMBL" id="TGL62683.1"/>
    </source>
</evidence>
<evidence type="ECO:0000256" key="1">
    <source>
        <dbReference type="ARBA" id="ARBA00008857"/>
    </source>
</evidence>
<dbReference type="PROSITE" id="PS51898">
    <property type="entry name" value="TYR_RECOMBINASE"/>
    <property type="match status" value="1"/>
</dbReference>
<comment type="similarity">
    <text evidence="1">Belongs to the 'phage' integrase family.</text>
</comment>
<keyword evidence="9" id="KW-1185">Reference proteome</keyword>